<dbReference type="InterPro" id="IPR024624">
    <property type="entry name" value="Pyridox_Oxase_Alr4036_FMN-bd"/>
</dbReference>
<dbReference type="SUPFAM" id="SSF50475">
    <property type="entry name" value="FMN-binding split barrel"/>
    <property type="match status" value="1"/>
</dbReference>
<dbReference type="RefSeq" id="XP_016604936.1">
    <property type="nucleotide sequence ID" value="XM_016755882.1"/>
</dbReference>
<reference evidence="2 3" key="1">
    <citation type="submission" date="2009-08" db="EMBL/GenBank/DDBJ databases">
        <title>The Genome Sequence of Spizellomyces punctatus strain DAOM BR117.</title>
        <authorList>
            <consortium name="The Broad Institute Genome Sequencing Platform"/>
            <person name="Russ C."/>
            <person name="Cuomo C."/>
            <person name="Shea T."/>
            <person name="Young S.K."/>
            <person name="Zeng Q."/>
            <person name="Koehrsen M."/>
            <person name="Haas B."/>
            <person name="Borodovsky M."/>
            <person name="Guigo R."/>
            <person name="Alvarado L."/>
            <person name="Berlin A."/>
            <person name="Bochicchio J."/>
            <person name="Borenstein D."/>
            <person name="Chapman S."/>
            <person name="Chen Z."/>
            <person name="Engels R."/>
            <person name="Freedman E."/>
            <person name="Gellesch M."/>
            <person name="Goldberg J."/>
            <person name="Griggs A."/>
            <person name="Gujja S."/>
            <person name="Heiman D."/>
            <person name="Hepburn T."/>
            <person name="Howarth C."/>
            <person name="Jen D."/>
            <person name="Larson L."/>
            <person name="Lewis B."/>
            <person name="Mehta T."/>
            <person name="Park D."/>
            <person name="Pearson M."/>
            <person name="Roberts A."/>
            <person name="Saif S."/>
            <person name="Shenoy N."/>
            <person name="Sisk P."/>
            <person name="Stolte C."/>
            <person name="Sykes S."/>
            <person name="Thomson T."/>
            <person name="Walk T."/>
            <person name="White J."/>
            <person name="Yandava C."/>
            <person name="Burger G."/>
            <person name="Gray M.W."/>
            <person name="Holland P.W.H."/>
            <person name="King N."/>
            <person name="Lang F.B.F."/>
            <person name="Roger A.J."/>
            <person name="Ruiz-Trillo I."/>
            <person name="Lander E."/>
            <person name="Nusbaum C."/>
        </authorList>
    </citation>
    <scope>NUCLEOTIDE SEQUENCE [LARGE SCALE GENOMIC DNA]</scope>
    <source>
        <strain evidence="2 3">DAOM BR117</strain>
    </source>
</reference>
<sequence>MAPISVPPVQATFSSAKTGAIRDPSTDDVASEFPPWRAVLEECIHKNYQQGAGDVQVSLATIRPFGRPANRVVNFSGFMTDLPLATGTPQAGATEIKRASTPKPVANSKIGTALSSFLAELMSSNEYDDTLIESIMGSKARTKCDPRARLNEAILFAVDARSKVVEDALFGSRFTEASWPMPHSPDQFRLSGTLHVILPPSHPLHGTAQIAPPMSTSNDIDWEAKRQSTWAALPAHRRNSLSNPSLNTVGRPLRRFSIVESYPSELLSQSGKMVAEPQESPEETRENNLALLILEVDGVDHLDGHGTGKRTKYRRTVGAEGQVEDDINSYDEKVRKVKHWLIQDMSA</sequence>
<evidence type="ECO:0000313" key="2">
    <source>
        <dbReference type="EMBL" id="KNC96896.1"/>
    </source>
</evidence>
<dbReference type="VEuPathDB" id="FungiDB:SPPG_07724"/>
<dbReference type="OrthoDB" id="434253at2759"/>
<accession>A0A0L0H7M0</accession>
<name>A0A0L0H7M0_SPIPD</name>
<dbReference type="GeneID" id="27690921"/>
<dbReference type="GO" id="GO:0010181">
    <property type="term" value="F:FMN binding"/>
    <property type="evidence" value="ECO:0007669"/>
    <property type="project" value="InterPro"/>
</dbReference>
<dbReference type="STRING" id="645134.A0A0L0H7M0"/>
<dbReference type="Gene3D" id="2.30.110.10">
    <property type="entry name" value="Electron Transport, Fmn-binding Protein, Chain A"/>
    <property type="match status" value="1"/>
</dbReference>
<dbReference type="AlphaFoldDB" id="A0A0L0H7M0"/>
<dbReference type="UniPathway" id="UPA01068">
    <property type="reaction ID" value="UER00304"/>
</dbReference>
<evidence type="ECO:0000313" key="3">
    <source>
        <dbReference type="Proteomes" id="UP000053201"/>
    </source>
</evidence>
<feature type="domain" description="Pyridoxamine 5'-phosphate oxidase Alr4036 family FMN-binding" evidence="1">
    <location>
        <begin position="34"/>
        <end position="197"/>
    </location>
</feature>
<dbReference type="PANTHER" id="PTHR28243">
    <property type="entry name" value="AGL049CP"/>
    <property type="match status" value="1"/>
</dbReference>
<protein>
    <recommendedName>
        <fullName evidence="1">Pyridoxamine 5'-phosphate oxidase Alr4036 family FMN-binding domain-containing protein</fullName>
    </recommendedName>
</protein>
<dbReference type="Proteomes" id="UP000053201">
    <property type="component" value="Unassembled WGS sequence"/>
</dbReference>
<dbReference type="EMBL" id="KQ257466">
    <property type="protein sequence ID" value="KNC96896.1"/>
    <property type="molecule type" value="Genomic_DNA"/>
</dbReference>
<gene>
    <name evidence="2" type="ORF">SPPG_07724</name>
</gene>
<keyword evidence="3" id="KW-1185">Reference proteome</keyword>
<dbReference type="InParanoid" id="A0A0L0H7M0"/>
<dbReference type="InterPro" id="IPR012349">
    <property type="entry name" value="Split_barrel_FMN-bd"/>
</dbReference>
<organism evidence="2 3">
    <name type="scientific">Spizellomyces punctatus (strain DAOM BR117)</name>
    <dbReference type="NCBI Taxonomy" id="645134"/>
    <lineage>
        <taxon>Eukaryota</taxon>
        <taxon>Fungi</taxon>
        <taxon>Fungi incertae sedis</taxon>
        <taxon>Chytridiomycota</taxon>
        <taxon>Chytridiomycota incertae sedis</taxon>
        <taxon>Chytridiomycetes</taxon>
        <taxon>Spizellomycetales</taxon>
        <taxon>Spizellomycetaceae</taxon>
        <taxon>Spizellomyces</taxon>
    </lineage>
</organism>
<proteinExistence type="predicted"/>
<dbReference type="Pfam" id="PF12766">
    <property type="entry name" value="Pyridox_oxase_2"/>
    <property type="match status" value="1"/>
</dbReference>
<dbReference type="PANTHER" id="PTHR28243:SF1">
    <property type="entry name" value="PYRIDOXAMINE 5'-PHOSPHATE OXIDASE ALR4036 FAMILY FMN-BINDING DOMAIN-CONTAINING PROTEIN"/>
    <property type="match status" value="1"/>
</dbReference>
<evidence type="ECO:0000259" key="1">
    <source>
        <dbReference type="Pfam" id="PF12766"/>
    </source>
</evidence>